<comment type="similarity">
    <text evidence="1">Belongs to the Mg-chelatase subunits D/I family. ComM subfamily.</text>
</comment>
<comment type="caution">
    <text evidence="5">The sequence shown here is derived from an EMBL/GenBank/DDBJ whole genome shotgun (WGS) entry which is preliminary data.</text>
</comment>
<evidence type="ECO:0000259" key="4">
    <source>
        <dbReference type="SMART" id="SM00382"/>
    </source>
</evidence>
<dbReference type="Proteomes" id="UP000823912">
    <property type="component" value="Unassembled WGS sequence"/>
</dbReference>
<dbReference type="InterPro" id="IPR027417">
    <property type="entry name" value="P-loop_NTPase"/>
</dbReference>
<reference evidence="5" key="1">
    <citation type="submission" date="2020-10" db="EMBL/GenBank/DDBJ databases">
        <authorList>
            <person name="Gilroy R."/>
        </authorList>
    </citation>
    <scope>NUCLEOTIDE SEQUENCE</scope>
    <source>
        <strain evidence="5">ChiSjej5B23-6657</strain>
    </source>
</reference>
<dbReference type="Pfam" id="PF13541">
    <property type="entry name" value="ChlI"/>
    <property type="match status" value="1"/>
</dbReference>
<dbReference type="InterPro" id="IPR020568">
    <property type="entry name" value="Ribosomal_Su5_D2-typ_SF"/>
</dbReference>
<feature type="domain" description="AAA+ ATPase" evidence="4">
    <location>
        <begin position="211"/>
        <end position="384"/>
    </location>
</feature>
<proteinExistence type="inferred from homology"/>
<dbReference type="Gene3D" id="3.30.230.10">
    <property type="match status" value="1"/>
</dbReference>
<dbReference type="InterPro" id="IPR004482">
    <property type="entry name" value="Mg_chelat-rel"/>
</dbReference>
<evidence type="ECO:0000256" key="1">
    <source>
        <dbReference type="ARBA" id="ARBA00006354"/>
    </source>
</evidence>
<dbReference type="PANTHER" id="PTHR32039:SF7">
    <property type="entry name" value="COMPETENCE PROTEIN COMM"/>
    <property type="match status" value="1"/>
</dbReference>
<organism evidence="5 6">
    <name type="scientific">Candidatus Pullilachnospira gallistercoris</name>
    <dbReference type="NCBI Taxonomy" id="2840911"/>
    <lineage>
        <taxon>Bacteria</taxon>
        <taxon>Bacillati</taxon>
        <taxon>Bacillota</taxon>
        <taxon>Clostridia</taxon>
        <taxon>Lachnospirales</taxon>
        <taxon>Lachnospiraceae</taxon>
        <taxon>Lachnospiraceae incertae sedis</taxon>
        <taxon>Candidatus Pullilachnospira</taxon>
    </lineage>
</organism>
<evidence type="ECO:0000256" key="3">
    <source>
        <dbReference type="ARBA" id="ARBA00022840"/>
    </source>
</evidence>
<dbReference type="PANTHER" id="PTHR32039">
    <property type="entry name" value="MAGNESIUM-CHELATASE SUBUNIT CHLI"/>
    <property type="match status" value="1"/>
</dbReference>
<dbReference type="SUPFAM" id="SSF54211">
    <property type="entry name" value="Ribosomal protein S5 domain 2-like"/>
    <property type="match status" value="1"/>
</dbReference>
<evidence type="ECO:0000256" key="2">
    <source>
        <dbReference type="ARBA" id="ARBA00022741"/>
    </source>
</evidence>
<accession>A0A9D1EA17</accession>
<keyword evidence="3" id="KW-0067">ATP-binding</keyword>
<dbReference type="Pfam" id="PF13335">
    <property type="entry name" value="Mg_chelatase_C"/>
    <property type="match status" value="1"/>
</dbReference>
<name>A0A9D1EA17_9FIRM</name>
<dbReference type="InterPro" id="IPR001208">
    <property type="entry name" value="MCM_dom"/>
</dbReference>
<dbReference type="AlphaFoldDB" id="A0A9D1EA17"/>
<reference evidence="5" key="2">
    <citation type="journal article" date="2021" name="PeerJ">
        <title>Extensive microbial diversity within the chicken gut microbiome revealed by metagenomics and culture.</title>
        <authorList>
            <person name="Gilroy R."/>
            <person name="Ravi A."/>
            <person name="Getino M."/>
            <person name="Pursley I."/>
            <person name="Horton D.L."/>
            <person name="Alikhan N.F."/>
            <person name="Baker D."/>
            <person name="Gharbi K."/>
            <person name="Hall N."/>
            <person name="Watson M."/>
            <person name="Adriaenssens E.M."/>
            <person name="Foster-Nyarko E."/>
            <person name="Jarju S."/>
            <person name="Secka A."/>
            <person name="Antonio M."/>
            <person name="Oren A."/>
            <person name="Chaudhuri R.R."/>
            <person name="La Ragione R."/>
            <person name="Hildebrand F."/>
            <person name="Pallen M.J."/>
        </authorList>
    </citation>
    <scope>NUCLEOTIDE SEQUENCE</scope>
    <source>
        <strain evidence="5">ChiSjej5B23-6657</strain>
    </source>
</reference>
<dbReference type="PRINTS" id="PR01657">
    <property type="entry name" value="MCMFAMILY"/>
</dbReference>
<dbReference type="InterPro" id="IPR045006">
    <property type="entry name" value="CHLI-like"/>
</dbReference>
<dbReference type="EMBL" id="DVHM01000124">
    <property type="protein sequence ID" value="HIR71169.1"/>
    <property type="molecule type" value="Genomic_DNA"/>
</dbReference>
<dbReference type="InterPro" id="IPR014721">
    <property type="entry name" value="Ribsml_uS5_D2-typ_fold_subgr"/>
</dbReference>
<dbReference type="NCBIfam" id="TIGR00368">
    <property type="entry name" value="YifB family Mg chelatase-like AAA ATPase"/>
    <property type="match status" value="1"/>
</dbReference>
<keyword evidence="2" id="KW-0547">Nucleotide-binding</keyword>
<gene>
    <name evidence="5" type="ORF">IAA55_07795</name>
</gene>
<dbReference type="GO" id="GO:0003677">
    <property type="term" value="F:DNA binding"/>
    <property type="evidence" value="ECO:0007669"/>
    <property type="project" value="InterPro"/>
</dbReference>
<dbReference type="InterPro" id="IPR003593">
    <property type="entry name" value="AAA+_ATPase"/>
</dbReference>
<evidence type="ECO:0000313" key="6">
    <source>
        <dbReference type="Proteomes" id="UP000823912"/>
    </source>
</evidence>
<dbReference type="InterPro" id="IPR000523">
    <property type="entry name" value="Mg_chelatse_chII-like_cat_dom"/>
</dbReference>
<evidence type="ECO:0000313" key="5">
    <source>
        <dbReference type="EMBL" id="HIR71169.1"/>
    </source>
</evidence>
<dbReference type="SMART" id="SM00382">
    <property type="entry name" value="AAA"/>
    <property type="match status" value="1"/>
</dbReference>
<dbReference type="SUPFAM" id="SSF52540">
    <property type="entry name" value="P-loop containing nucleoside triphosphate hydrolases"/>
    <property type="match status" value="1"/>
</dbReference>
<protein>
    <submittedName>
        <fullName evidence="5">YifB family Mg chelatase-like AAA ATPase</fullName>
    </submittedName>
</protein>
<dbReference type="Gene3D" id="3.40.50.300">
    <property type="entry name" value="P-loop containing nucleotide triphosphate hydrolases"/>
    <property type="match status" value="1"/>
</dbReference>
<dbReference type="InterPro" id="IPR025158">
    <property type="entry name" value="Mg_chelat-rel_C"/>
</dbReference>
<sequence length="510" mass="56561">MYSMVYTAMIHGIDSRPVEVETDVSDGMPVFEMVGYLSSEVREARDRVRTALKNCGYRLPVKRITVNLSPANIRKSGSGFDLPVAISLLAAMGEVPKEPLGEVMLAGELSLDGKVNGVPGVLPMALAARDFGMKYMILPKENRREGELVPGITTVAVSCIREAVAFLTEGKLPPESPGDTQVLSEEPATYDFSDISGQKILKRACETAVSGMHNLLMIGPPGAGKTMIARAIPSILPPMTEEEQMELSRIYSVCGKFGERGRLLSRRPFRSPHHTITAAGMTGGGSLPVPGEISLANKGVLFLDELTEFKKPVIETLRQPLEDRRVQISRSSGTFTFPADFVLVAAMNPCDCGYYPDMERCRCTDAAIARYRSRLSQPMLDRMDLCVEAPAVGYRELTAGGKSESSVKIRERVMRVHQIQRERFSGTDIGFNSRIPAREMETYCPLGTKEKKYMEQIYDRLELTARSYHKLLRVARTLADMAGQERIGLLQLQEAVCYRGLDKKYWEKNL</sequence>
<dbReference type="Pfam" id="PF01078">
    <property type="entry name" value="Mg_chelatase"/>
    <property type="match status" value="1"/>
</dbReference>
<dbReference type="GO" id="GO:0005524">
    <property type="term" value="F:ATP binding"/>
    <property type="evidence" value="ECO:0007669"/>
    <property type="project" value="UniProtKB-KW"/>
</dbReference>